<comment type="caution">
    <text evidence="2">The sequence shown here is derived from an EMBL/GenBank/DDBJ whole genome shotgun (WGS) entry which is preliminary data.</text>
</comment>
<dbReference type="PANTHER" id="PTHR47266">
    <property type="entry name" value="ENDONUCLEASE-RELATED"/>
    <property type="match status" value="1"/>
</dbReference>
<dbReference type="InterPro" id="IPR001584">
    <property type="entry name" value="Integrase_cat-core"/>
</dbReference>
<protein>
    <recommendedName>
        <fullName evidence="1">Integrase catalytic domain-containing protein</fullName>
    </recommendedName>
</protein>
<dbReference type="InterPro" id="IPR012337">
    <property type="entry name" value="RNaseH-like_sf"/>
</dbReference>
<sequence length="215" mass="25266">MKSKKENAKTKITSQLKNFQLHQIPRTENAKTDYLAKLANSMVNYNTRNITIRTLIKNPPEHNIMTVQIEIDWRRPLLDYLEKNIFPPDEKEASRLKHRATREEDRDILQEIHEDACRSHVARWALANKTLRAGYFLPTFKRDATSWAKGCKQYQQYSPLIHVPAKPLRDMSSPCPFSQWGMDIVRPFPIAMRKRKFLLVAVDYFSKWIEAEPLA</sequence>
<dbReference type="InterPro" id="IPR036397">
    <property type="entry name" value="RNaseH_sf"/>
</dbReference>
<dbReference type="SUPFAM" id="SSF53098">
    <property type="entry name" value="Ribonuclease H-like"/>
    <property type="match status" value="1"/>
</dbReference>
<organism evidence="2">
    <name type="scientific">Sesamum radiatum</name>
    <name type="common">Black benniseed</name>
    <dbReference type="NCBI Taxonomy" id="300843"/>
    <lineage>
        <taxon>Eukaryota</taxon>
        <taxon>Viridiplantae</taxon>
        <taxon>Streptophyta</taxon>
        <taxon>Embryophyta</taxon>
        <taxon>Tracheophyta</taxon>
        <taxon>Spermatophyta</taxon>
        <taxon>Magnoliopsida</taxon>
        <taxon>eudicotyledons</taxon>
        <taxon>Gunneridae</taxon>
        <taxon>Pentapetalae</taxon>
        <taxon>asterids</taxon>
        <taxon>lamiids</taxon>
        <taxon>Lamiales</taxon>
        <taxon>Pedaliaceae</taxon>
        <taxon>Sesamum</taxon>
    </lineage>
</organism>
<dbReference type="PROSITE" id="PS50994">
    <property type="entry name" value="INTEGRASE"/>
    <property type="match status" value="1"/>
</dbReference>
<dbReference type="InterPro" id="IPR052160">
    <property type="entry name" value="Gypsy_RT_Integrase-like"/>
</dbReference>
<evidence type="ECO:0000259" key="1">
    <source>
        <dbReference type="PROSITE" id="PS50994"/>
    </source>
</evidence>
<evidence type="ECO:0000313" key="2">
    <source>
        <dbReference type="EMBL" id="KAL0374048.1"/>
    </source>
</evidence>
<dbReference type="Gene3D" id="1.10.340.70">
    <property type="match status" value="1"/>
</dbReference>
<dbReference type="EMBL" id="JACGWJ010000014">
    <property type="protein sequence ID" value="KAL0374048.1"/>
    <property type="molecule type" value="Genomic_DNA"/>
</dbReference>
<dbReference type="GO" id="GO:0015074">
    <property type="term" value="P:DNA integration"/>
    <property type="evidence" value="ECO:0007669"/>
    <property type="project" value="InterPro"/>
</dbReference>
<reference evidence="2" key="2">
    <citation type="journal article" date="2024" name="Plant">
        <title>Genomic evolution and insights into agronomic trait innovations of Sesamum species.</title>
        <authorList>
            <person name="Miao H."/>
            <person name="Wang L."/>
            <person name="Qu L."/>
            <person name="Liu H."/>
            <person name="Sun Y."/>
            <person name="Le M."/>
            <person name="Wang Q."/>
            <person name="Wei S."/>
            <person name="Zheng Y."/>
            <person name="Lin W."/>
            <person name="Duan Y."/>
            <person name="Cao H."/>
            <person name="Xiong S."/>
            <person name="Wang X."/>
            <person name="Wei L."/>
            <person name="Li C."/>
            <person name="Ma Q."/>
            <person name="Ju M."/>
            <person name="Zhao R."/>
            <person name="Li G."/>
            <person name="Mu C."/>
            <person name="Tian Q."/>
            <person name="Mei H."/>
            <person name="Zhang T."/>
            <person name="Gao T."/>
            <person name="Zhang H."/>
        </authorList>
    </citation>
    <scope>NUCLEOTIDE SEQUENCE</scope>
    <source>
        <strain evidence="2">G02</strain>
    </source>
</reference>
<gene>
    <name evidence="2" type="ORF">Sradi_3320500</name>
</gene>
<feature type="domain" description="Integrase catalytic" evidence="1">
    <location>
        <begin position="172"/>
        <end position="215"/>
    </location>
</feature>
<proteinExistence type="predicted"/>
<dbReference type="AlphaFoldDB" id="A0AAW2R2M5"/>
<accession>A0AAW2R2M5</accession>
<name>A0AAW2R2M5_SESRA</name>
<dbReference type="GO" id="GO:0003676">
    <property type="term" value="F:nucleic acid binding"/>
    <property type="evidence" value="ECO:0007669"/>
    <property type="project" value="InterPro"/>
</dbReference>
<dbReference type="Gene3D" id="3.30.420.10">
    <property type="entry name" value="Ribonuclease H-like superfamily/Ribonuclease H"/>
    <property type="match status" value="1"/>
</dbReference>
<reference evidence="2" key="1">
    <citation type="submission" date="2020-06" db="EMBL/GenBank/DDBJ databases">
        <authorList>
            <person name="Li T."/>
            <person name="Hu X."/>
            <person name="Zhang T."/>
            <person name="Song X."/>
            <person name="Zhang H."/>
            <person name="Dai N."/>
            <person name="Sheng W."/>
            <person name="Hou X."/>
            <person name="Wei L."/>
        </authorList>
    </citation>
    <scope>NUCLEOTIDE SEQUENCE</scope>
    <source>
        <strain evidence="2">G02</strain>
        <tissue evidence="2">Leaf</tissue>
    </source>
</reference>